<accession>A0A6N3CPC5</accession>
<gene>
    <name evidence="1" type="ORF">RGLFYP19_01629</name>
</gene>
<sequence>MNCDPAKRYLYIEDFEEKYDVVGMQRSDIEDLLGSPTWTETEPDTEEIISYEYRIQDHILAGWKVYQIRFQDDLVVDTSVIVEDW</sequence>
<organism evidence="1">
    <name type="scientific">Mediterraneibacter gnavus</name>
    <name type="common">Ruminococcus gnavus</name>
    <dbReference type="NCBI Taxonomy" id="33038"/>
    <lineage>
        <taxon>Bacteria</taxon>
        <taxon>Bacillati</taxon>
        <taxon>Bacillota</taxon>
        <taxon>Clostridia</taxon>
        <taxon>Lachnospirales</taxon>
        <taxon>Lachnospiraceae</taxon>
        <taxon>Mediterraneibacter</taxon>
    </lineage>
</organism>
<name>A0A6N3CPC5_MEDGN</name>
<dbReference type="AlphaFoldDB" id="A0A6N3CPC5"/>
<dbReference type="EMBL" id="CACRUK010000022">
    <property type="protein sequence ID" value="VYU17404.1"/>
    <property type="molecule type" value="Genomic_DNA"/>
</dbReference>
<evidence type="ECO:0000313" key="1">
    <source>
        <dbReference type="EMBL" id="VYU17404.1"/>
    </source>
</evidence>
<proteinExistence type="predicted"/>
<protein>
    <submittedName>
        <fullName evidence="1">Uncharacterized protein</fullName>
    </submittedName>
</protein>
<reference evidence="1" key="1">
    <citation type="submission" date="2019-11" db="EMBL/GenBank/DDBJ databases">
        <authorList>
            <person name="Feng L."/>
        </authorList>
    </citation>
    <scope>NUCLEOTIDE SEQUENCE</scope>
    <source>
        <strain evidence="1">RgnavusLFYP19</strain>
    </source>
</reference>